<keyword evidence="2" id="KW-1185">Reference proteome</keyword>
<reference evidence="2" key="1">
    <citation type="journal article" date="2024" name="Viruses">
        <title>New Genera and Species of Caulobacter and Brevundimonas Bacteriophages Provide Insights into Phage Genome Evolution.</title>
        <authorList>
            <person name="Ely B."/>
            <person name="Hils M."/>
            <person name="Clarke A."/>
            <person name="Albert M."/>
            <person name="Holness N."/>
            <person name="Lenski J."/>
            <person name="Mohammadi T."/>
        </authorList>
    </citation>
    <scope>NUCLEOTIDE SEQUENCE [LARGE SCALE GENOMIC DNA]</scope>
</reference>
<dbReference type="SUPFAM" id="SSF52540">
    <property type="entry name" value="P-loop containing nucleoside triphosphate hydrolases"/>
    <property type="match status" value="1"/>
</dbReference>
<proteinExistence type="predicted"/>
<evidence type="ECO:0000313" key="2">
    <source>
        <dbReference type="Proteomes" id="UP000827707"/>
    </source>
</evidence>
<dbReference type="Proteomes" id="UP000827707">
    <property type="component" value="Segment"/>
</dbReference>
<protein>
    <recommendedName>
        <fullName evidence="3">Polynucleotide kinase</fullName>
    </recommendedName>
</protein>
<name>A0AAN0MNX9_9CAUD</name>
<dbReference type="Gene3D" id="3.40.50.300">
    <property type="entry name" value="P-loop containing nucleotide triphosphate hydrolases"/>
    <property type="match status" value="1"/>
</dbReference>
<dbReference type="EMBL" id="OK319016">
    <property type="protein sequence ID" value="UCR90863.1"/>
    <property type="molecule type" value="Genomic_DNA"/>
</dbReference>
<organism evidence="1 2">
    <name type="scientific">Brevundimonas phage AA</name>
    <dbReference type="NCBI Taxonomy" id="2880937"/>
    <lineage>
        <taxon>Viruses</taxon>
        <taxon>Duplodnaviria</taxon>
        <taxon>Heunggongvirae</taxon>
        <taxon>Uroviricota</taxon>
        <taxon>Caudoviricetes</taxon>
        <taxon>Autographivirales</taxon>
        <taxon>Autonotataviridae</taxon>
        <taxon>Conareevirus</taxon>
        <taxon>Conareevirus doublea</taxon>
    </lineage>
</organism>
<evidence type="ECO:0008006" key="3">
    <source>
        <dbReference type="Google" id="ProtNLM"/>
    </source>
</evidence>
<evidence type="ECO:0000313" key="1">
    <source>
        <dbReference type="EMBL" id="UCR90863.1"/>
    </source>
</evidence>
<dbReference type="InterPro" id="IPR027417">
    <property type="entry name" value="P-loop_NTPase"/>
</dbReference>
<accession>A0AAN0MNX9</accession>
<dbReference type="Pfam" id="PF13671">
    <property type="entry name" value="AAA_33"/>
    <property type="match status" value="1"/>
</dbReference>
<sequence>MLCLIRGLPGGGKSTLASMFAKDGWVHIEKDKLRVNAAGEYVYDPAMSPELDRQCLKMARLALLYGGKVVVANTFVTLACLQPYIDLANEIGVGYTIIEAKGRFPNVNGCPEDRFNQFANNWEHFPVIGE</sequence>